<keyword evidence="2" id="KW-1185">Reference proteome</keyword>
<dbReference type="RefSeq" id="WP_144728800.1">
    <property type="nucleotide sequence ID" value="NZ_ML675579.1"/>
</dbReference>
<evidence type="ECO:0000313" key="2">
    <source>
        <dbReference type="Proteomes" id="UP000315289"/>
    </source>
</evidence>
<name>A0A557SXM9_9ARCH</name>
<protein>
    <submittedName>
        <fullName evidence="1">Uncharacterized protein</fullName>
    </submittedName>
</protein>
<dbReference type="OrthoDB" id="13569at2157"/>
<dbReference type="Proteomes" id="UP000315289">
    <property type="component" value="Unassembled WGS sequence"/>
</dbReference>
<dbReference type="EMBL" id="VOAH01000003">
    <property type="protein sequence ID" value="TVP41367.1"/>
    <property type="molecule type" value="Genomic_DNA"/>
</dbReference>
<sequence length="73" mass="8102">MMADKVEITVTDLAKKHPGKSGYEGMYSVAKHIYQDDGEIVHDGFAIDKDNLLILSAKIMAILIDEIIPKKSK</sequence>
<comment type="caution">
    <text evidence="1">The sequence shown here is derived from an EMBL/GenBank/DDBJ whole genome shotgun (WGS) entry which is preliminary data.</text>
</comment>
<organism evidence="1 2">
    <name type="scientific">Candidatus Nitrosocosmicus arcticus</name>
    <dbReference type="NCBI Taxonomy" id="2035267"/>
    <lineage>
        <taxon>Archaea</taxon>
        <taxon>Nitrososphaerota</taxon>
        <taxon>Nitrososphaeria</taxon>
        <taxon>Nitrososphaerales</taxon>
        <taxon>Nitrososphaeraceae</taxon>
        <taxon>Candidatus Nitrosocosmicus</taxon>
    </lineage>
</organism>
<proteinExistence type="predicted"/>
<dbReference type="AlphaFoldDB" id="A0A557SXM9"/>
<gene>
    <name evidence="1" type="ORF">NARC_30081</name>
</gene>
<reference evidence="1 2" key="1">
    <citation type="journal article" date="2019" name="Front. Microbiol.">
        <title>Ammonia Oxidation by the Arctic Terrestrial Thaumarchaeote Candidatus Nitrosocosmicus arcticus Is Stimulated by Increasing Temperatures.</title>
        <authorList>
            <person name="Alves R.J.E."/>
            <person name="Kerou M."/>
            <person name="Zappe A."/>
            <person name="Bittner R."/>
            <person name="Abby S.S."/>
            <person name="Schmidt H.A."/>
            <person name="Pfeifer K."/>
            <person name="Schleper C."/>
        </authorList>
    </citation>
    <scope>NUCLEOTIDE SEQUENCE [LARGE SCALE GENOMIC DNA]</scope>
    <source>
        <strain evidence="1 2">Kfb</strain>
    </source>
</reference>
<evidence type="ECO:0000313" key="1">
    <source>
        <dbReference type="EMBL" id="TVP41367.1"/>
    </source>
</evidence>
<accession>A0A557SXM9</accession>